<accession>A0AAV8UFZ2</accession>
<evidence type="ECO:0000313" key="2">
    <source>
        <dbReference type="EMBL" id="KAJ8901405.1"/>
    </source>
</evidence>
<organism evidence="2 3">
    <name type="scientific">Rhodosorus marinus</name>
    <dbReference type="NCBI Taxonomy" id="101924"/>
    <lineage>
        <taxon>Eukaryota</taxon>
        <taxon>Rhodophyta</taxon>
        <taxon>Stylonematophyceae</taxon>
        <taxon>Stylonematales</taxon>
        <taxon>Stylonemataceae</taxon>
        <taxon>Rhodosorus</taxon>
    </lineage>
</organism>
<protein>
    <submittedName>
        <fullName evidence="2">Uncharacterized protein</fullName>
    </submittedName>
</protein>
<feature type="region of interest" description="Disordered" evidence="1">
    <location>
        <begin position="21"/>
        <end position="55"/>
    </location>
</feature>
<evidence type="ECO:0000256" key="1">
    <source>
        <dbReference type="SAM" id="MobiDB-lite"/>
    </source>
</evidence>
<evidence type="ECO:0000313" key="3">
    <source>
        <dbReference type="Proteomes" id="UP001157974"/>
    </source>
</evidence>
<feature type="region of interest" description="Disordered" evidence="1">
    <location>
        <begin position="359"/>
        <end position="429"/>
    </location>
</feature>
<reference evidence="2 3" key="1">
    <citation type="journal article" date="2023" name="Nat. Commun.">
        <title>Origin of minicircular mitochondrial genomes in red algae.</title>
        <authorList>
            <person name="Lee Y."/>
            <person name="Cho C.H."/>
            <person name="Lee Y.M."/>
            <person name="Park S.I."/>
            <person name="Yang J.H."/>
            <person name="West J.A."/>
            <person name="Bhattacharya D."/>
            <person name="Yoon H.S."/>
        </authorList>
    </citation>
    <scope>NUCLEOTIDE SEQUENCE [LARGE SCALE GENOMIC DNA]</scope>
    <source>
        <strain evidence="2 3">CCMP1338</strain>
        <tissue evidence="2">Whole cell</tissue>
    </source>
</reference>
<feature type="compositionally biased region" description="Basic and acidic residues" evidence="1">
    <location>
        <begin position="32"/>
        <end position="41"/>
    </location>
</feature>
<feature type="compositionally biased region" description="Basic and acidic residues" evidence="1">
    <location>
        <begin position="246"/>
        <end position="257"/>
    </location>
</feature>
<dbReference type="Proteomes" id="UP001157974">
    <property type="component" value="Unassembled WGS sequence"/>
</dbReference>
<feature type="compositionally biased region" description="Polar residues" evidence="1">
    <location>
        <begin position="178"/>
        <end position="190"/>
    </location>
</feature>
<comment type="caution">
    <text evidence="2">The sequence shown here is derived from an EMBL/GenBank/DDBJ whole genome shotgun (WGS) entry which is preliminary data.</text>
</comment>
<gene>
    <name evidence="2" type="ORF">NDN08_007251</name>
</gene>
<proteinExistence type="predicted"/>
<keyword evidence="3" id="KW-1185">Reference proteome</keyword>
<feature type="compositionally biased region" description="Acidic residues" evidence="1">
    <location>
        <begin position="394"/>
        <end position="403"/>
    </location>
</feature>
<dbReference type="AlphaFoldDB" id="A0AAV8UFZ2"/>
<feature type="region of interest" description="Disordered" evidence="1">
    <location>
        <begin position="163"/>
        <end position="275"/>
    </location>
</feature>
<dbReference type="EMBL" id="JAMWBK010000011">
    <property type="protein sequence ID" value="KAJ8901405.1"/>
    <property type="molecule type" value="Genomic_DNA"/>
</dbReference>
<name>A0AAV8UFZ2_9RHOD</name>
<sequence length="446" mass="48013">MVLTRSAAKRVAVSRLEGDRHALSDVSNLGDPDGRSPDAHAKASPSCPFKTERTGNENEVLVGECTPARILPFADEIALSTGDFKSLTGALSLTDLASPSGSFHDSTKSFRSPATLANLFSSQSSPSGSLPAPAFVENPLSCSDQNLCIAEADGFGSIPCEAESPCEQGNRNRLPPVFQSSKLASGSSLDHAQAEVASDEAPQDISMERRRESTDSFSLGIGVPVDQTEHEQEGSGLQLEKTLQLPDRDGHESEIHRRSSRSLSPPSRRISQNSDMFLTPCLGSPEARMELLGAEAAADWEGSHIRFDVLGQSRVNVVPRGRIFDQKITAISSIPSPNPRRLEFAEMEKDPDTAEIGNLAEGTAAESPTGTQYPDECESSEPMWRGTHTRFEDESSDEEDSDDLGSQQDAHETGNAGDSADLSSISKSFRRVSISRTTKAIDHAWR</sequence>